<accession>A0A7W8M9P9</accession>
<dbReference type="GO" id="GO:0009358">
    <property type="term" value="C:polyphosphate kinase complex"/>
    <property type="evidence" value="ECO:0007669"/>
    <property type="project" value="InterPro"/>
</dbReference>
<dbReference type="CDD" id="cd09168">
    <property type="entry name" value="PLDc_PaPPK1_C2_like"/>
    <property type="match status" value="1"/>
</dbReference>
<dbReference type="NCBIfam" id="NF003921">
    <property type="entry name" value="PRK05443.2-2"/>
    <property type="match status" value="1"/>
</dbReference>
<dbReference type="CDD" id="cd09165">
    <property type="entry name" value="PLDc_PaPPK1_C1_like"/>
    <property type="match status" value="1"/>
</dbReference>
<dbReference type="InterPro" id="IPR036830">
    <property type="entry name" value="PP_kinase_middle_dom_sf"/>
</dbReference>
<feature type="binding site" evidence="6">
    <location>
        <position position="407"/>
    </location>
    <ligand>
        <name>Mg(2+)</name>
        <dbReference type="ChEBI" id="CHEBI:18420"/>
    </ligand>
</feature>
<evidence type="ECO:0000256" key="7">
    <source>
        <dbReference type="RuleBase" id="RU003800"/>
    </source>
</evidence>
<evidence type="ECO:0000256" key="6">
    <source>
        <dbReference type="HAMAP-Rule" id="MF_00347"/>
    </source>
</evidence>
<dbReference type="EC" id="2.7.4.1" evidence="6 7"/>
<evidence type="ECO:0000259" key="9">
    <source>
        <dbReference type="Pfam" id="PF13089"/>
    </source>
</evidence>
<dbReference type="InterPro" id="IPR025200">
    <property type="entry name" value="PPK_C_dom2"/>
</dbReference>
<dbReference type="InterPro" id="IPR036832">
    <property type="entry name" value="PPK_N_dom_sf"/>
</dbReference>
<keyword evidence="6" id="KW-0479">Metal-binding</keyword>
<feature type="binding site" evidence="6">
    <location>
        <position position="52"/>
    </location>
    <ligand>
        <name>ATP</name>
        <dbReference type="ChEBI" id="CHEBI:30616"/>
    </ligand>
</feature>
<dbReference type="PIRSF" id="PIRSF015589">
    <property type="entry name" value="PP_kinase"/>
    <property type="match status" value="1"/>
</dbReference>
<keyword evidence="5 6" id="KW-0067">ATP-binding</keyword>
<organism evidence="12 13">
    <name type="scientific">Quisquiliibacterium transsilvanicum</name>
    <dbReference type="NCBI Taxonomy" id="1549638"/>
    <lineage>
        <taxon>Bacteria</taxon>
        <taxon>Pseudomonadati</taxon>
        <taxon>Pseudomonadota</taxon>
        <taxon>Betaproteobacteria</taxon>
        <taxon>Burkholderiales</taxon>
        <taxon>Burkholderiaceae</taxon>
        <taxon>Quisquiliibacterium</taxon>
    </lineage>
</organism>
<comment type="caution">
    <text evidence="12">The sequence shown here is derived from an EMBL/GenBank/DDBJ whole genome shotgun (WGS) entry which is preliminary data.</text>
</comment>
<feature type="binding site" evidence="6">
    <location>
        <position position="470"/>
    </location>
    <ligand>
        <name>ATP</name>
        <dbReference type="ChEBI" id="CHEBI:30616"/>
    </ligand>
</feature>
<dbReference type="GO" id="GO:0006799">
    <property type="term" value="P:polyphosphate biosynthetic process"/>
    <property type="evidence" value="ECO:0007669"/>
    <property type="project" value="UniProtKB-UniRule"/>
</dbReference>
<dbReference type="SUPFAM" id="SSF143724">
    <property type="entry name" value="PHP14-like"/>
    <property type="match status" value="1"/>
</dbReference>
<dbReference type="Gene3D" id="3.30.870.10">
    <property type="entry name" value="Endonuclease Chain A"/>
    <property type="match status" value="2"/>
</dbReference>
<dbReference type="GO" id="GO:0008976">
    <property type="term" value="F:polyphosphate kinase activity"/>
    <property type="evidence" value="ECO:0007669"/>
    <property type="project" value="UniProtKB-UniRule"/>
</dbReference>
<comment type="catalytic activity">
    <reaction evidence="6 7">
        <text>[phosphate](n) + ATP = [phosphate](n+1) + ADP</text>
        <dbReference type="Rhea" id="RHEA:19573"/>
        <dbReference type="Rhea" id="RHEA-COMP:9859"/>
        <dbReference type="Rhea" id="RHEA-COMP:14280"/>
        <dbReference type="ChEBI" id="CHEBI:16838"/>
        <dbReference type="ChEBI" id="CHEBI:30616"/>
        <dbReference type="ChEBI" id="CHEBI:456216"/>
        <dbReference type="EC" id="2.7.4.1"/>
    </reaction>
</comment>
<name>A0A7W8M9P9_9BURK</name>
<comment type="PTM">
    <text evidence="6 7">An intermediate of this reaction is the autophosphorylated ppk in which a phosphate is covalently linked to a histidine residue through a N-P bond.</text>
</comment>
<dbReference type="PANTHER" id="PTHR30218">
    <property type="entry name" value="POLYPHOSPHATE KINASE"/>
    <property type="match status" value="1"/>
</dbReference>
<feature type="domain" description="Polyphosphate kinase C-terminal" evidence="10">
    <location>
        <begin position="505"/>
        <end position="673"/>
    </location>
</feature>
<keyword evidence="13" id="KW-1185">Reference proteome</keyword>
<feature type="domain" description="Polyphosphate kinase C-terminal" evidence="11">
    <location>
        <begin position="334"/>
        <end position="496"/>
    </location>
</feature>
<dbReference type="InterPro" id="IPR041108">
    <property type="entry name" value="PP_kinase_C_1"/>
</dbReference>
<feature type="domain" description="Polyphosphate kinase N-terminal" evidence="9">
    <location>
        <begin position="15"/>
        <end position="115"/>
    </location>
</feature>
<dbReference type="NCBIfam" id="NF003918">
    <property type="entry name" value="PRK05443.1-2"/>
    <property type="match status" value="1"/>
</dbReference>
<sequence length="693" mass="78111">MTTHAPIGQEYPRLLNRELGILAFNERVLAMAEDLEVPLLERLRYVTIVSSNLDELFEVRMAELRELALVDRPDTAQVRECMRRVAERAGRLVVRKYAVLNHQLIPALAAEGIVLHMSGSWNETQREWAERLFHDDIEPLLTPIALDPAHPFPRILNKSLNFIVELEGQDAFGRHPGFAVVQAPRALPRVLRVPSEVSGVRDGMMMLTSVLLGFVGSLFPGLNVRGVHQFRVTRNSELFVDEEEITDLRAALQGELPQRHYGDAVRLEVSSGCPEAVLELLLREFDLTREDCYMVDGPVNLSRLAQVIDLVDRADLKFPRFEPAVPAALRGRDLFDAIRKADILMHHPYESFVPVMEFLSSAATDPNVVAIRQTVYRTGADSVLMESLLAAARAGKEVTVVLELMARFDEEANINWAERLERAGAHVIYGVVGHKTHAKMALVLRRESGRLRRYVHLGTGNYHPRTARLYEDFGLFTANEEICADVHEIFRRLTGLGQAGELNALLQAPFTLHDGVLEAIRREAEHAKAGRRGYLAAKVNALLEPRVIEELYKASQAGVKIDLIVRGVCALSPGVPGLSENIRVLSVVGRFLEHSRIYYFWNDGARDVWLASADWMDRNLLRRVEVAFPIREGRLKRRVIEEGIQEHLRDNCMAWVMAPDGSYARRRPRGARRVSQLRLMAKLVGKPEPDTGV</sequence>
<dbReference type="AlphaFoldDB" id="A0A7W8M9P9"/>
<dbReference type="InterPro" id="IPR024953">
    <property type="entry name" value="PP_kinase_middle"/>
</dbReference>
<dbReference type="NCBIfam" id="TIGR03705">
    <property type="entry name" value="poly_P_kin"/>
    <property type="match status" value="1"/>
</dbReference>
<dbReference type="Pfam" id="PF17941">
    <property type="entry name" value="PP_kinase_C_1"/>
    <property type="match status" value="1"/>
</dbReference>
<dbReference type="Proteomes" id="UP000532440">
    <property type="component" value="Unassembled WGS sequence"/>
</dbReference>
<evidence type="ECO:0000256" key="5">
    <source>
        <dbReference type="ARBA" id="ARBA00022840"/>
    </source>
</evidence>
<keyword evidence="4 6" id="KW-0418">Kinase</keyword>
<protein>
    <recommendedName>
        <fullName evidence="6 7">Polyphosphate kinase</fullName>
        <ecNumber evidence="6 7">2.7.4.1</ecNumber>
    </recommendedName>
    <alternativeName>
        <fullName evidence="6">ATP-polyphosphate phosphotransferase</fullName>
    </alternativeName>
    <alternativeName>
        <fullName evidence="6">Polyphosphoric acid kinase</fullName>
    </alternativeName>
</protein>
<keyword evidence="6" id="KW-0460">Magnesium</keyword>
<gene>
    <name evidence="6" type="primary">ppk</name>
    <name evidence="12" type="ORF">HNQ70_003161</name>
</gene>
<feature type="active site" description="Phosphohistidine intermediate" evidence="6">
    <location>
        <position position="437"/>
    </location>
</feature>
<evidence type="ECO:0000256" key="2">
    <source>
        <dbReference type="ARBA" id="ARBA00022679"/>
    </source>
</evidence>
<dbReference type="EMBL" id="JACHGB010000006">
    <property type="protein sequence ID" value="MBB5273133.1"/>
    <property type="molecule type" value="Genomic_DNA"/>
</dbReference>
<keyword evidence="2 6" id="KW-0808">Transferase</keyword>
<dbReference type="Gene3D" id="3.30.1840.10">
    <property type="entry name" value="Polyphosphate kinase middle domain"/>
    <property type="match status" value="1"/>
</dbReference>
<feature type="binding site" evidence="6">
    <location>
        <position position="566"/>
    </location>
    <ligand>
        <name>ATP</name>
        <dbReference type="ChEBI" id="CHEBI:30616"/>
    </ligand>
</feature>
<comment type="cofactor">
    <cofactor evidence="6">
        <name>Mg(2+)</name>
        <dbReference type="ChEBI" id="CHEBI:18420"/>
    </cofactor>
</comment>
<dbReference type="SUPFAM" id="SSF56024">
    <property type="entry name" value="Phospholipase D/nuclease"/>
    <property type="match status" value="2"/>
</dbReference>
<keyword evidence="3 6" id="KW-0547">Nucleotide-binding</keyword>
<evidence type="ECO:0000256" key="3">
    <source>
        <dbReference type="ARBA" id="ARBA00022741"/>
    </source>
</evidence>
<comment type="similarity">
    <text evidence="6 7">Belongs to the polyphosphate kinase 1 (PPK1) family.</text>
</comment>
<dbReference type="InterPro" id="IPR025198">
    <property type="entry name" value="PPK_N_dom"/>
</dbReference>
<dbReference type="HAMAP" id="MF_00347">
    <property type="entry name" value="Polyphosphate_kinase"/>
    <property type="match status" value="1"/>
</dbReference>
<dbReference type="PANTHER" id="PTHR30218:SF0">
    <property type="entry name" value="POLYPHOSPHATE KINASE"/>
    <property type="match status" value="1"/>
</dbReference>
<feature type="binding site" evidence="6">
    <location>
        <position position="377"/>
    </location>
    <ligand>
        <name>Mg(2+)</name>
        <dbReference type="ChEBI" id="CHEBI:18420"/>
    </ligand>
</feature>
<dbReference type="Pfam" id="PF13090">
    <property type="entry name" value="PP_kinase_C"/>
    <property type="match status" value="1"/>
</dbReference>
<evidence type="ECO:0000256" key="1">
    <source>
        <dbReference type="ARBA" id="ARBA00022553"/>
    </source>
</evidence>
<keyword evidence="1 6" id="KW-0597">Phosphoprotein</keyword>
<dbReference type="NCBIfam" id="NF003917">
    <property type="entry name" value="PRK05443.1-1"/>
    <property type="match status" value="1"/>
</dbReference>
<dbReference type="Pfam" id="PF02503">
    <property type="entry name" value="PP_kinase"/>
    <property type="match status" value="1"/>
</dbReference>
<evidence type="ECO:0000259" key="11">
    <source>
        <dbReference type="Pfam" id="PF17941"/>
    </source>
</evidence>
<feature type="domain" description="Polyphosphate kinase middle" evidence="8">
    <location>
        <begin position="125"/>
        <end position="306"/>
    </location>
</feature>
<evidence type="ECO:0000259" key="8">
    <source>
        <dbReference type="Pfam" id="PF02503"/>
    </source>
</evidence>
<evidence type="ECO:0000259" key="10">
    <source>
        <dbReference type="Pfam" id="PF13090"/>
    </source>
</evidence>
<proteinExistence type="inferred from homology"/>
<dbReference type="SUPFAM" id="SSF140356">
    <property type="entry name" value="PPK N-terminal domain-like"/>
    <property type="match status" value="1"/>
</dbReference>
<dbReference type="GO" id="GO:0046872">
    <property type="term" value="F:metal ion binding"/>
    <property type="evidence" value="ECO:0007669"/>
    <property type="project" value="UniProtKB-KW"/>
</dbReference>
<evidence type="ECO:0000313" key="13">
    <source>
        <dbReference type="Proteomes" id="UP000532440"/>
    </source>
</evidence>
<comment type="function">
    <text evidence="6 7">Catalyzes the reversible transfer of the terminal phosphate of ATP to form a long-chain polyphosphate (polyP).</text>
</comment>
<evidence type="ECO:0000313" key="12">
    <source>
        <dbReference type="EMBL" id="MBB5273133.1"/>
    </source>
</evidence>
<reference evidence="12 13" key="1">
    <citation type="submission" date="2020-08" db="EMBL/GenBank/DDBJ databases">
        <title>Genomic Encyclopedia of Type Strains, Phase IV (KMG-IV): sequencing the most valuable type-strain genomes for metagenomic binning, comparative biology and taxonomic classification.</title>
        <authorList>
            <person name="Goeker M."/>
        </authorList>
    </citation>
    <scope>NUCLEOTIDE SEQUENCE [LARGE SCALE GENOMIC DNA]</scope>
    <source>
        <strain evidence="12 13">DSM 29781</strain>
    </source>
</reference>
<dbReference type="GO" id="GO:0005524">
    <property type="term" value="F:ATP binding"/>
    <property type="evidence" value="ECO:0007669"/>
    <property type="project" value="UniProtKB-KW"/>
</dbReference>
<dbReference type="InterPro" id="IPR003414">
    <property type="entry name" value="PP_kinase"/>
</dbReference>
<feature type="binding site" evidence="6">
    <location>
        <position position="594"/>
    </location>
    <ligand>
        <name>ATP</name>
        <dbReference type="ChEBI" id="CHEBI:30616"/>
    </ligand>
</feature>
<dbReference type="Gene3D" id="1.20.58.310">
    <property type="entry name" value="Polyphosphate kinase N-terminal domain"/>
    <property type="match status" value="1"/>
</dbReference>
<dbReference type="Pfam" id="PF13089">
    <property type="entry name" value="PP_kinase_N"/>
    <property type="match status" value="1"/>
</dbReference>
<evidence type="ECO:0000256" key="4">
    <source>
        <dbReference type="ARBA" id="ARBA00022777"/>
    </source>
</evidence>